<evidence type="ECO:0000313" key="1">
    <source>
        <dbReference type="EMBL" id="NPC67049.1"/>
    </source>
</evidence>
<accession>A0ABX2AF89</accession>
<evidence type="ECO:0000313" key="2">
    <source>
        <dbReference type="Proteomes" id="UP000623090"/>
    </source>
</evidence>
<proteinExistence type="predicted"/>
<gene>
    <name evidence="1" type="ORF">HNW77_11715</name>
</gene>
<dbReference type="Gene3D" id="3.40.50.150">
    <property type="entry name" value="Vaccinia Virus protein VP39"/>
    <property type="match status" value="1"/>
</dbReference>
<dbReference type="PANTHER" id="PTHR40036">
    <property type="entry name" value="MACROCIN O-METHYLTRANSFERASE"/>
    <property type="match status" value="1"/>
</dbReference>
<protein>
    <recommendedName>
        <fullName evidence="3">Macrocin O-methyltransferase</fullName>
    </recommendedName>
</protein>
<sequence>MPDVDAQTREIYHRIAKYTMTSPERIAGLCQAVRYVTDAKIPGAYVECGVWRGGSSMAAALSFIAAGETERPIYLFDTFEGMSSPSTHDLRAKDGTAAAELLRLSKKSDKIWCNASIEDVTINMASTSYDMKRVTLCKVWLNRLCQCKLPRKLQCCDWIQIGTNRPDMNWSTFIRAWFLVGF</sequence>
<dbReference type="Proteomes" id="UP000623090">
    <property type="component" value="Unassembled WGS sequence"/>
</dbReference>
<comment type="caution">
    <text evidence="1">The sequence shown here is derived from an EMBL/GenBank/DDBJ whole genome shotgun (WGS) entry which is preliminary data.</text>
</comment>
<dbReference type="Pfam" id="PF05711">
    <property type="entry name" value="TylF"/>
    <property type="match status" value="1"/>
</dbReference>
<keyword evidence="2" id="KW-1185">Reference proteome</keyword>
<evidence type="ECO:0008006" key="3">
    <source>
        <dbReference type="Google" id="ProtNLM"/>
    </source>
</evidence>
<dbReference type="PANTHER" id="PTHR40036:SF1">
    <property type="entry name" value="MACROCIN O-METHYLTRANSFERASE"/>
    <property type="match status" value="1"/>
</dbReference>
<dbReference type="InterPro" id="IPR008884">
    <property type="entry name" value="TylF_MeTrfase"/>
</dbReference>
<name>A0ABX2AF89_9PROT</name>
<organism evidence="1 2">
    <name type="scientific">Komagataeibacter melomenusus</name>
    <dbReference type="NCBI Taxonomy" id="2766578"/>
    <lineage>
        <taxon>Bacteria</taxon>
        <taxon>Pseudomonadati</taxon>
        <taxon>Pseudomonadota</taxon>
        <taxon>Alphaproteobacteria</taxon>
        <taxon>Acetobacterales</taxon>
        <taxon>Acetobacteraceae</taxon>
        <taxon>Komagataeibacter</taxon>
    </lineage>
</organism>
<reference evidence="1 2" key="1">
    <citation type="journal article" date="2020" name="Microorganisms">
        <title>Description of Komagataeibacter melaceti sp. nov. and Komagataeibacter melomenusus sp. nov. Isolated from Apple Cider Vinegar.</title>
        <authorList>
            <person name="Maric L."/>
            <person name="Cleenwerck I."/>
            <person name="Accetto T."/>
            <person name="Vandamme P."/>
            <person name="Trcek J."/>
        </authorList>
    </citation>
    <scope>NUCLEOTIDE SEQUENCE [LARGE SCALE GENOMIC DNA]</scope>
    <source>
        <strain evidence="1 2">AV436</strain>
    </source>
</reference>
<dbReference type="EMBL" id="JABJWC010000030">
    <property type="protein sequence ID" value="NPC67049.1"/>
    <property type="molecule type" value="Genomic_DNA"/>
</dbReference>
<dbReference type="InterPro" id="IPR029063">
    <property type="entry name" value="SAM-dependent_MTases_sf"/>
</dbReference>